<dbReference type="EMBL" id="HBUE01098702">
    <property type="protein sequence ID" value="CAG6484168.1"/>
    <property type="molecule type" value="Transcribed_RNA"/>
</dbReference>
<accession>A0A8D8FVD8</accession>
<proteinExistence type="predicted"/>
<dbReference type="EMBL" id="HBUE01150404">
    <property type="protein sequence ID" value="CAG6504843.1"/>
    <property type="molecule type" value="Transcribed_RNA"/>
</dbReference>
<dbReference type="EMBL" id="HBUE01255376">
    <property type="protein sequence ID" value="CAG6556127.1"/>
    <property type="molecule type" value="Transcribed_RNA"/>
</dbReference>
<sequence length="127" mass="14516">MRWMLGQTNWTNCWTAGSKACSILRCSSLDVELELLWGRNARLLTCRLLLLLVCVGYDVFHDVLHEHAAPDFALMVSSYIRYCKWFAPVDATSASDIWIQERPEKLNFFSEVVLGSKLRALVAILHV</sequence>
<reference evidence="1" key="1">
    <citation type="submission" date="2021-05" db="EMBL/GenBank/DDBJ databases">
        <authorList>
            <person name="Alioto T."/>
            <person name="Alioto T."/>
            <person name="Gomez Garrido J."/>
        </authorList>
    </citation>
    <scope>NUCLEOTIDE SEQUENCE</scope>
</reference>
<organism evidence="1">
    <name type="scientific">Culex pipiens</name>
    <name type="common">House mosquito</name>
    <dbReference type="NCBI Taxonomy" id="7175"/>
    <lineage>
        <taxon>Eukaryota</taxon>
        <taxon>Metazoa</taxon>
        <taxon>Ecdysozoa</taxon>
        <taxon>Arthropoda</taxon>
        <taxon>Hexapoda</taxon>
        <taxon>Insecta</taxon>
        <taxon>Pterygota</taxon>
        <taxon>Neoptera</taxon>
        <taxon>Endopterygota</taxon>
        <taxon>Diptera</taxon>
        <taxon>Nematocera</taxon>
        <taxon>Culicoidea</taxon>
        <taxon>Culicidae</taxon>
        <taxon>Culicinae</taxon>
        <taxon>Culicini</taxon>
        <taxon>Culex</taxon>
        <taxon>Culex</taxon>
    </lineage>
</organism>
<dbReference type="AlphaFoldDB" id="A0A8D8FVD8"/>
<protein>
    <submittedName>
        <fullName evidence="1">(northern house mosquito) hypothetical protein</fullName>
    </submittedName>
</protein>
<evidence type="ECO:0000313" key="1">
    <source>
        <dbReference type="EMBL" id="CAG6484168.1"/>
    </source>
</evidence>
<name>A0A8D8FVD8_CULPI</name>